<evidence type="ECO:0000259" key="2">
    <source>
        <dbReference type="PROSITE" id="PS51144"/>
    </source>
</evidence>
<dbReference type="Pfam" id="PF00194">
    <property type="entry name" value="Carb_anhydrase"/>
    <property type="match status" value="1"/>
</dbReference>
<name>A0A5Y7WPR5_SALER</name>
<dbReference type="Gene3D" id="3.10.200.10">
    <property type="entry name" value="Alpha carbonic anhydrase"/>
    <property type="match status" value="1"/>
</dbReference>
<protein>
    <recommendedName>
        <fullName evidence="2">Alpha-carbonic anhydrase domain-containing protein</fullName>
    </recommendedName>
</protein>
<gene>
    <name evidence="3" type="ORF">FZ376_22705</name>
</gene>
<evidence type="ECO:0000256" key="1">
    <source>
        <dbReference type="SAM" id="MobiDB-lite"/>
    </source>
</evidence>
<dbReference type="EMBL" id="AAKAKA010000020">
    <property type="protein sequence ID" value="ECQ3076648.1"/>
    <property type="molecule type" value="Genomic_DNA"/>
</dbReference>
<dbReference type="SUPFAM" id="SSF51069">
    <property type="entry name" value="Carbonic anhydrase"/>
    <property type="match status" value="1"/>
</dbReference>
<proteinExistence type="predicted"/>
<comment type="caution">
    <text evidence="3">The sequence shown here is derived from an EMBL/GenBank/DDBJ whole genome shotgun (WGS) entry which is preliminary data.</text>
</comment>
<dbReference type="AlphaFoldDB" id="A0A5Y7WPR5"/>
<dbReference type="InterPro" id="IPR001148">
    <property type="entry name" value="CA_dom"/>
</dbReference>
<evidence type="ECO:0000313" key="3">
    <source>
        <dbReference type="EMBL" id="ECQ3076648.1"/>
    </source>
</evidence>
<reference evidence="3" key="1">
    <citation type="submission" date="2019-08" db="EMBL/GenBank/DDBJ databases">
        <authorList>
            <consortium name="PulseNet: The National Subtyping Network for Foodborne Disease Surveillance"/>
            <person name="Tarr C.L."/>
            <person name="Trees E."/>
            <person name="Katz L.S."/>
            <person name="Carleton-Romer H.A."/>
            <person name="Stroika S."/>
            <person name="Kucerova Z."/>
            <person name="Roache K.F."/>
            <person name="Sabol A.L."/>
            <person name="Besser J."/>
            <person name="Gerner-Smidt P."/>
        </authorList>
    </citation>
    <scope>NUCLEOTIDE SEQUENCE</scope>
    <source>
        <strain evidence="3">PNUSAS094074</strain>
    </source>
</reference>
<organism evidence="3">
    <name type="scientific">Salmonella enterica</name>
    <name type="common">Salmonella choleraesuis</name>
    <dbReference type="NCBI Taxonomy" id="28901"/>
    <lineage>
        <taxon>Bacteria</taxon>
        <taxon>Pseudomonadati</taxon>
        <taxon>Pseudomonadota</taxon>
        <taxon>Gammaproteobacteria</taxon>
        <taxon>Enterobacterales</taxon>
        <taxon>Enterobacteriaceae</taxon>
        <taxon>Salmonella</taxon>
    </lineage>
</organism>
<feature type="domain" description="Alpha-carbonic anhydrase" evidence="2">
    <location>
        <begin position="1"/>
        <end position="80"/>
    </location>
</feature>
<accession>A0A5Y7WPR5</accession>
<dbReference type="InterPro" id="IPR036398">
    <property type="entry name" value="CA_dom_sf"/>
</dbReference>
<dbReference type="PROSITE" id="PS51144">
    <property type="entry name" value="ALPHA_CA_2"/>
    <property type="match status" value="1"/>
</dbReference>
<feature type="region of interest" description="Disordered" evidence="1">
    <location>
        <begin position="60"/>
        <end position="80"/>
    </location>
</feature>
<sequence>MRLDKQLLPADKRYWRFNGSQPSPSCISNAVRVVLQHPLTLSSTQLEKFIRAIHEHKSASVRPLPTGNGEKSRAAEVILS</sequence>